<accession>A0A5N6U9C3</accession>
<dbReference type="Gene3D" id="3.30.2040.10">
    <property type="entry name" value="PSTPO5379-like domain"/>
    <property type="match status" value="1"/>
</dbReference>
<gene>
    <name evidence="3" type="ORF">BDV25DRAFT_169332</name>
</gene>
<protein>
    <recommendedName>
        <fullName evidence="5">DUF1445 domain protein</fullName>
    </recommendedName>
</protein>
<dbReference type="InterPro" id="IPR038021">
    <property type="entry name" value="Putative_hydro-lyase"/>
</dbReference>
<dbReference type="PANTHER" id="PTHR32022">
    <property type="entry name" value="D-GLUTAMATE CYCLASE, MITOCHONDRIAL"/>
    <property type="match status" value="1"/>
</dbReference>
<dbReference type="InterPro" id="IPR009906">
    <property type="entry name" value="D-Glu_cyclase"/>
</dbReference>
<keyword evidence="2" id="KW-0456">Lyase</keyword>
<dbReference type="PIRSF" id="PIRSF029755">
    <property type="entry name" value="UCP029755"/>
    <property type="match status" value="1"/>
</dbReference>
<dbReference type="GO" id="GO:0047820">
    <property type="term" value="F:D-glutamate cyclase activity"/>
    <property type="evidence" value="ECO:0007669"/>
    <property type="project" value="TreeGrafter"/>
</dbReference>
<keyword evidence="4" id="KW-1185">Reference proteome</keyword>
<dbReference type="FunFam" id="3.30.2040.10:FF:000001">
    <property type="entry name" value="D-glutamate cyclase, mitochondrial"/>
    <property type="match status" value="1"/>
</dbReference>
<sequence>METRLSSRRNDITGTSGLSPGYIQANLLILPSKYSKDFLDLCHRNPVSCPLLAFTSKGDPHTVTPSTCIKNADFDLRTDCPKYRIYEHGKHIDTLTDLLSHWTDDHVGFLIGCSFSFEDALVSAGLQPRHQVTRTVVAMYRTKVPLMPAGIFTGATCVVSMRPYKLQDVERVRDVCRPYLAAHGEPIDWGWSALERLGISSVEKPDFGDAQVFEEGEVPVFWACGVTPQLAVEAAGNKIDGLVFAHEPGHMLVTDFTVEDLESLGRPVYN</sequence>
<dbReference type="EMBL" id="ML742024">
    <property type="protein sequence ID" value="KAE8155202.1"/>
    <property type="molecule type" value="Genomic_DNA"/>
</dbReference>
<dbReference type="GO" id="GO:0006536">
    <property type="term" value="P:glutamate metabolic process"/>
    <property type="evidence" value="ECO:0007669"/>
    <property type="project" value="TreeGrafter"/>
</dbReference>
<dbReference type="Proteomes" id="UP000325780">
    <property type="component" value="Unassembled WGS sequence"/>
</dbReference>
<evidence type="ECO:0008006" key="5">
    <source>
        <dbReference type="Google" id="ProtNLM"/>
    </source>
</evidence>
<reference evidence="3 4" key="1">
    <citation type="submission" date="2019-04" db="EMBL/GenBank/DDBJ databases">
        <title>Friends and foes A comparative genomics study of 23 Aspergillus species from section Flavi.</title>
        <authorList>
            <consortium name="DOE Joint Genome Institute"/>
            <person name="Kjaerbolling I."/>
            <person name="Vesth T."/>
            <person name="Frisvad J.C."/>
            <person name="Nybo J.L."/>
            <person name="Theobald S."/>
            <person name="Kildgaard S."/>
            <person name="Isbrandt T."/>
            <person name="Kuo A."/>
            <person name="Sato A."/>
            <person name="Lyhne E.K."/>
            <person name="Kogle M.E."/>
            <person name="Wiebenga A."/>
            <person name="Kun R.S."/>
            <person name="Lubbers R.J."/>
            <person name="Makela M.R."/>
            <person name="Barry K."/>
            <person name="Chovatia M."/>
            <person name="Clum A."/>
            <person name="Daum C."/>
            <person name="Haridas S."/>
            <person name="He G."/>
            <person name="LaButti K."/>
            <person name="Lipzen A."/>
            <person name="Mondo S."/>
            <person name="Riley R."/>
            <person name="Salamov A."/>
            <person name="Simmons B.A."/>
            <person name="Magnuson J.K."/>
            <person name="Henrissat B."/>
            <person name="Mortensen U.H."/>
            <person name="Larsen T.O."/>
            <person name="Devries R.P."/>
            <person name="Grigoriev I.V."/>
            <person name="Machida M."/>
            <person name="Baker S.E."/>
            <person name="Andersen M.R."/>
        </authorList>
    </citation>
    <scope>NUCLEOTIDE SEQUENCE [LARGE SCALE GENOMIC DNA]</scope>
    <source>
        <strain evidence="3 4">IBT 18842</strain>
    </source>
</reference>
<dbReference type="Gene3D" id="3.40.1640.10">
    <property type="entry name" value="PSTPO5379-like"/>
    <property type="match status" value="1"/>
</dbReference>
<dbReference type="SUPFAM" id="SSF160920">
    <property type="entry name" value="PSTPO5379-like"/>
    <property type="match status" value="1"/>
</dbReference>
<proteinExistence type="inferred from homology"/>
<organism evidence="3 4">
    <name type="scientific">Aspergillus avenaceus</name>
    <dbReference type="NCBI Taxonomy" id="36643"/>
    <lineage>
        <taxon>Eukaryota</taxon>
        <taxon>Fungi</taxon>
        <taxon>Dikarya</taxon>
        <taxon>Ascomycota</taxon>
        <taxon>Pezizomycotina</taxon>
        <taxon>Eurotiomycetes</taxon>
        <taxon>Eurotiomycetidae</taxon>
        <taxon>Eurotiales</taxon>
        <taxon>Aspergillaceae</taxon>
        <taxon>Aspergillus</taxon>
        <taxon>Aspergillus subgen. Circumdati</taxon>
    </lineage>
</organism>
<name>A0A5N6U9C3_ASPAV</name>
<evidence type="ECO:0000256" key="2">
    <source>
        <dbReference type="ARBA" id="ARBA00023239"/>
    </source>
</evidence>
<dbReference type="PANTHER" id="PTHR32022:SF10">
    <property type="entry name" value="D-GLUTAMATE CYCLASE, MITOCHONDRIAL"/>
    <property type="match status" value="1"/>
</dbReference>
<dbReference type="AlphaFoldDB" id="A0A5N6U9C3"/>
<evidence type="ECO:0000313" key="3">
    <source>
        <dbReference type="EMBL" id="KAE8155202.1"/>
    </source>
</evidence>
<dbReference type="InterPro" id="IPR016938">
    <property type="entry name" value="UPF0317"/>
</dbReference>
<evidence type="ECO:0000256" key="1">
    <source>
        <dbReference type="ARBA" id="ARBA00007896"/>
    </source>
</evidence>
<evidence type="ECO:0000313" key="4">
    <source>
        <dbReference type="Proteomes" id="UP000325780"/>
    </source>
</evidence>
<dbReference type="OrthoDB" id="10262538at2759"/>
<comment type="similarity">
    <text evidence="1">Belongs to the D-glutamate cyclase family.</text>
</comment>
<dbReference type="Pfam" id="PF07286">
    <property type="entry name" value="D-Glu_cyclase"/>
    <property type="match status" value="1"/>
</dbReference>